<feature type="compositionally biased region" description="Low complexity" evidence="1">
    <location>
        <begin position="286"/>
        <end position="297"/>
    </location>
</feature>
<feature type="region of interest" description="Disordered" evidence="1">
    <location>
        <begin position="264"/>
        <end position="310"/>
    </location>
</feature>
<dbReference type="InterPro" id="IPR057670">
    <property type="entry name" value="SH3_retrovirus"/>
</dbReference>
<dbReference type="InterPro" id="IPR039537">
    <property type="entry name" value="Retrotran_Ty1/copia-like"/>
</dbReference>
<dbReference type="SUPFAM" id="SSF53098">
    <property type="entry name" value="Ribonuclease H-like"/>
    <property type="match status" value="1"/>
</dbReference>
<reference evidence="3" key="2">
    <citation type="journal article" date="2024" name="Plant">
        <title>Genomic evolution and insights into agronomic trait innovations of Sesamum species.</title>
        <authorList>
            <person name="Miao H."/>
            <person name="Wang L."/>
            <person name="Qu L."/>
            <person name="Liu H."/>
            <person name="Sun Y."/>
            <person name="Le M."/>
            <person name="Wang Q."/>
            <person name="Wei S."/>
            <person name="Zheng Y."/>
            <person name="Lin W."/>
            <person name="Duan Y."/>
            <person name="Cao H."/>
            <person name="Xiong S."/>
            <person name="Wang X."/>
            <person name="Wei L."/>
            <person name="Li C."/>
            <person name="Ma Q."/>
            <person name="Ju M."/>
            <person name="Zhao R."/>
            <person name="Li G."/>
            <person name="Mu C."/>
            <person name="Tian Q."/>
            <person name="Mei H."/>
            <person name="Zhang T."/>
            <person name="Gao T."/>
            <person name="Zhang H."/>
        </authorList>
    </citation>
    <scope>NUCLEOTIDE SEQUENCE</scope>
    <source>
        <strain evidence="3">K16</strain>
    </source>
</reference>
<reference evidence="3" key="1">
    <citation type="submission" date="2020-06" db="EMBL/GenBank/DDBJ databases">
        <authorList>
            <person name="Li T."/>
            <person name="Hu X."/>
            <person name="Zhang T."/>
            <person name="Song X."/>
            <person name="Zhang H."/>
            <person name="Dai N."/>
            <person name="Sheng W."/>
            <person name="Hou X."/>
            <person name="Wei L."/>
        </authorList>
    </citation>
    <scope>NUCLEOTIDE SEQUENCE</scope>
    <source>
        <strain evidence="3">K16</strain>
        <tissue evidence="3">Leaf</tissue>
    </source>
</reference>
<gene>
    <name evidence="3" type="ORF">Sango_1264800</name>
</gene>
<proteinExistence type="predicted"/>
<sequence>MKFQIEVKATHCCKFKEPGNKKSANVVHNDSSNCSDGDMLSVSTNQFLDAWILDSGYFYHITPNREYEKESNFLGTLYKNGFIPKADEDRETIEIVKGALIVIKGKIIAGNIYKLLGSTVVGGVHSVDSCDDNTKLWHMRLERMNKSLTERARCLRLKARLPKSIWAKAVSIACYLINRSPRASLGGKVTKEVWIDNPGDFDHLRVFGCSAYVHVPSDERSKLDPKSKHCIFLATRKFILQQHQDKMPKLGSNSNTLQMELEPHRVSTKNHGSSHPTSGDPVTIESGGSSNQKSGGSTTNELGDEPTTFHGAITSQEKKEWMGAMVEEKEYSQKKKLVQLPEGKKAVGCKSTTNGEFDMKDVGAATKILGIEIHRDRGSRKLWLSQRDYVAKVLDSHQNNPLVVGYLASEYAGDLDNRRSTTDRVLAVVEAAKEALWLNGLAKKLGVEQGGV</sequence>
<feature type="domain" description="Retroviral polymerase SH3-like" evidence="2">
    <location>
        <begin position="209"/>
        <end position="233"/>
    </location>
</feature>
<evidence type="ECO:0000313" key="4">
    <source>
        <dbReference type="Proteomes" id="UP001289374"/>
    </source>
</evidence>
<protein>
    <recommendedName>
        <fullName evidence="2">Retroviral polymerase SH3-like domain-containing protein</fullName>
    </recommendedName>
</protein>
<dbReference type="EMBL" id="JACGWL010000007">
    <property type="protein sequence ID" value="KAK4397893.1"/>
    <property type="molecule type" value="Genomic_DNA"/>
</dbReference>
<accession>A0AAE2BUC3</accession>
<dbReference type="Pfam" id="PF25597">
    <property type="entry name" value="SH3_retrovirus"/>
    <property type="match status" value="1"/>
</dbReference>
<keyword evidence="4" id="KW-1185">Reference proteome</keyword>
<dbReference type="PANTHER" id="PTHR42648:SF28">
    <property type="entry name" value="TRANSPOSON-ENCODED PROTEIN WITH RIBONUCLEASE H-LIKE AND RETROVIRUS ZINC FINGER-LIKE DOMAINS"/>
    <property type="match status" value="1"/>
</dbReference>
<dbReference type="InterPro" id="IPR012337">
    <property type="entry name" value="RNaseH-like_sf"/>
</dbReference>
<comment type="caution">
    <text evidence="3">The sequence shown here is derived from an EMBL/GenBank/DDBJ whole genome shotgun (WGS) entry which is preliminary data.</text>
</comment>
<dbReference type="PANTHER" id="PTHR42648">
    <property type="entry name" value="TRANSPOSASE, PUTATIVE-RELATED"/>
    <property type="match status" value="1"/>
</dbReference>
<evidence type="ECO:0000313" key="3">
    <source>
        <dbReference type="EMBL" id="KAK4397893.1"/>
    </source>
</evidence>
<name>A0AAE2BUC3_9LAMI</name>
<evidence type="ECO:0000259" key="2">
    <source>
        <dbReference type="Pfam" id="PF25597"/>
    </source>
</evidence>
<organism evidence="3 4">
    <name type="scientific">Sesamum angolense</name>
    <dbReference type="NCBI Taxonomy" id="2727404"/>
    <lineage>
        <taxon>Eukaryota</taxon>
        <taxon>Viridiplantae</taxon>
        <taxon>Streptophyta</taxon>
        <taxon>Embryophyta</taxon>
        <taxon>Tracheophyta</taxon>
        <taxon>Spermatophyta</taxon>
        <taxon>Magnoliopsida</taxon>
        <taxon>eudicotyledons</taxon>
        <taxon>Gunneridae</taxon>
        <taxon>Pentapetalae</taxon>
        <taxon>asterids</taxon>
        <taxon>lamiids</taxon>
        <taxon>Lamiales</taxon>
        <taxon>Pedaliaceae</taxon>
        <taxon>Sesamum</taxon>
    </lineage>
</organism>
<dbReference type="Proteomes" id="UP001289374">
    <property type="component" value="Unassembled WGS sequence"/>
</dbReference>
<evidence type="ECO:0000256" key="1">
    <source>
        <dbReference type="SAM" id="MobiDB-lite"/>
    </source>
</evidence>
<dbReference type="AlphaFoldDB" id="A0AAE2BUC3"/>